<gene>
    <name evidence="8" type="ORF">JX001_11485</name>
</gene>
<feature type="domain" description="Histidine kinase" evidence="7">
    <location>
        <begin position="26"/>
        <end position="243"/>
    </location>
</feature>
<dbReference type="InterPro" id="IPR005467">
    <property type="entry name" value="His_kinase_dom"/>
</dbReference>
<dbReference type="PANTHER" id="PTHR43711">
    <property type="entry name" value="TWO-COMPONENT HISTIDINE KINASE"/>
    <property type="match status" value="1"/>
</dbReference>
<dbReference type="Gene3D" id="3.30.565.10">
    <property type="entry name" value="Histidine kinase-like ATPase, C-terminal domain"/>
    <property type="match status" value="1"/>
</dbReference>
<comment type="catalytic activity">
    <reaction evidence="1">
        <text>ATP + protein L-histidine = ADP + protein N-phospho-L-histidine.</text>
        <dbReference type="EC" id="2.7.13.3"/>
    </reaction>
</comment>
<evidence type="ECO:0000256" key="4">
    <source>
        <dbReference type="ARBA" id="ARBA00022679"/>
    </source>
</evidence>
<dbReference type="EC" id="2.7.13.3" evidence="2"/>
<dbReference type="PROSITE" id="PS50109">
    <property type="entry name" value="HIS_KIN"/>
    <property type="match status" value="1"/>
</dbReference>
<keyword evidence="4" id="KW-0808">Transferase</keyword>
<dbReference type="Pfam" id="PF00512">
    <property type="entry name" value="HisKA"/>
    <property type="match status" value="1"/>
</dbReference>
<dbReference type="Gene3D" id="1.10.287.130">
    <property type="match status" value="1"/>
</dbReference>
<organism evidence="8 9">
    <name type="scientific">Brevundimonas fontaquae</name>
    <dbReference type="NCBI Taxonomy" id="2813778"/>
    <lineage>
        <taxon>Bacteria</taxon>
        <taxon>Pseudomonadati</taxon>
        <taxon>Pseudomonadota</taxon>
        <taxon>Alphaproteobacteria</taxon>
        <taxon>Caulobacterales</taxon>
        <taxon>Caulobacteraceae</taxon>
        <taxon>Brevundimonas</taxon>
    </lineage>
</organism>
<evidence type="ECO:0000313" key="8">
    <source>
        <dbReference type="EMBL" id="QSF55896.1"/>
    </source>
</evidence>
<keyword evidence="3" id="KW-0597">Phosphoprotein</keyword>
<dbReference type="InterPro" id="IPR003594">
    <property type="entry name" value="HATPase_dom"/>
</dbReference>
<dbReference type="GO" id="GO:0016301">
    <property type="term" value="F:kinase activity"/>
    <property type="evidence" value="ECO:0007669"/>
    <property type="project" value="UniProtKB-KW"/>
</dbReference>
<dbReference type="EMBL" id="CP070968">
    <property type="protein sequence ID" value="QSF55896.1"/>
    <property type="molecule type" value="Genomic_DNA"/>
</dbReference>
<dbReference type="CDD" id="cd00082">
    <property type="entry name" value="HisKA"/>
    <property type="match status" value="1"/>
</dbReference>
<dbReference type="SMART" id="SM00388">
    <property type="entry name" value="HisKA"/>
    <property type="match status" value="1"/>
</dbReference>
<name>A0ABX7LWX0_9CAUL</name>
<dbReference type="SUPFAM" id="SSF55874">
    <property type="entry name" value="ATPase domain of HSP90 chaperone/DNA topoisomerase II/histidine kinase"/>
    <property type="match status" value="1"/>
</dbReference>
<dbReference type="InterPro" id="IPR036890">
    <property type="entry name" value="HATPase_C_sf"/>
</dbReference>
<proteinExistence type="predicted"/>
<dbReference type="InterPro" id="IPR003661">
    <property type="entry name" value="HisK_dim/P_dom"/>
</dbReference>
<evidence type="ECO:0000313" key="9">
    <source>
        <dbReference type="Proteomes" id="UP000662957"/>
    </source>
</evidence>
<evidence type="ECO:0000256" key="1">
    <source>
        <dbReference type="ARBA" id="ARBA00000085"/>
    </source>
</evidence>
<evidence type="ECO:0000256" key="5">
    <source>
        <dbReference type="ARBA" id="ARBA00022777"/>
    </source>
</evidence>
<evidence type="ECO:0000256" key="6">
    <source>
        <dbReference type="ARBA" id="ARBA00023012"/>
    </source>
</evidence>
<dbReference type="SUPFAM" id="SSF47384">
    <property type="entry name" value="Homodimeric domain of signal transducing histidine kinase"/>
    <property type="match status" value="1"/>
</dbReference>
<reference evidence="8 9" key="1">
    <citation type="submission" date="2021-02" db="EMBL/GenBank/DDBJ databases">
        <title>Brevundimonas sp. CS1 genome sequence.</title>
        <authorList>
            <person name="Lee K."/>
            <person name="Choi Y.-J."/>
            <person name="Son H.-R."/>
        </authorList>
    </citation>
    <scope>NUCLEOTIDE SEQUENCE [LARGE SCALE GENOMIC DNA]</scope>
    <source>
        <strain evidence="8 9">CS1</strain>
    </source>
</reference>
<sequence>MQRDELDVHATALSAADQRKNEFLAVLGHELRNPLMALNAGLKLLDRAGEPDQAAVIRERMATQVFHLSRLVEDLLDVSRIDQGKIALRLERVQLKTVLDSAIDTSRPKIDAGGHAFTFDLPTEAVWVTADFTRLSQIVSNLLTNAAKYTPSGGTIQLRANAGPDYVEVAVSDTGVGISKDMQARVFELYTQLKGPDDRSSEGLGIGLALVRQLVDLHKGDIRVESDGPGAGSCFTIRLPRSA</sequence>
<evidence type="ECO:0000256" key="3">
    <source>
        <dbReference type="ARBA" id="ARBA00022553"/>
    </source>
</evidence>
<dbReference type="InterPro" id="IPR050736">
    <property type="entry name" value="Sensor_HK_Regulatory"/>
</dbReference>
<keyword evidence="6" id="KW-0902">Two-component regulatory system</keyword>
<dbReference type="Pfam" id="PF02518">
    <property type="entry name" value="HATPase_c"/>
    <property type="match status" value="1"/>
</dbReference>
<dbReference type="PRINTS" id="PR00344">
    <property type="entry name" value="BCTRLSENSOR"/>
</dbReference>
<dbReference type="Proteomes" id="UP000662957">
    <property type="component" value="Chromosome"/>
</dbReference>
<protein>
    <recommendedName>
        <fullName evidence="2">histidine kinase</fullName>
        <ecNumber evidence="2">2.7.13.3</ecNumber>
    </recommendedName>
</protein>
<keyword evidence="9" id="KW-1185">Reference proteome</keyword>
<dbReference type="InterPro" id="IPR036097">
    <property type="entry name" value="HisK_dim/P_sf"/>
</dbReference>
<keyword evidence="5 8" id="KW-0418">Kinase</keyword>
<accession>A0ABX7LWX0</accession>
<dbReference type="SMART" id="SM00387">
    <property type="entry name" value="HATPase_c"/>
    <property type="match status" value="1"/>
</dbReference>
<dbReference type="InterPro" id="IPR004358">
    <property type="entry name" value="Sig_transdc_His_kin-like_C"/>
</dbReference>
<evidence type="ECO:0000256" key="2">
    <source>
        <dbReference type="ARBA" id="ARBA00012438"/>
    </source>
</evidence>
<dbReference type="PANTHER" id="PTHR43711:SF1">
    <property type="entry name" value="HISTIDINE KINASE 1"/>
    <property type="match status" value="1"/>
</dbReference>
<evidence type="ECO:0000259" key="7">
    <source>
        <dbReference type="PROSITE" id="PS50109"/>
    </source>
</evidence>